<evidence type="ECO:0000313" key="2">
    <source>
        <dbReference type="EMBL" id="NYY94457.1"/>
    </source>
</evidence>
<proteinExistence type="predicted"/>
<dbReference type="InterPro" id="IPR000835">
    <property type="entry name" value="HTH_MarR-typ"/>
</dbReference>
<dbReference type="InterPro" id="IPR036388">
    <property type="entry name" value="WH-like_DNA-bd_sf"/>
</dbReference>
<dbReference type="Pfam" id="PF12802">
    <property type="entry name" value="MarR_2"/>
    <property type="match status" value="1"/>
</dbReference>
<gene>
    <name evidence="3" type="ORF">G6321_00027725</name>
    <name evidence="2" type="ORF">G6321_40510</name>
</gene>
<reference evidence="2" key="2">
    <citation type="submission" date="2020-06" db="EMBL/GenBank/DDBJ databases">
        <title>Whole Genome Sequence of Bradyrhizobium sp. Strain 323S2.</title>
        <authorList>
            <person name="Bromfield E.S.P."/>
        </authorList>
    </citation>
    <scope>NUCLEOTIDE SEQUENCE [LARGE SCALE GENOMIC DNA]</scope>
    <source>
        <strain evidence="2">323S2</strain>
    </source>
</reference>
<feature type="domain" description="HTH marR-type" evidence="1">
    <location>
        <begin position="49"/>
        <end position="91"/>
    </location>
</feature>
<protein>
    <submittedName>
        <fullName evidence="3">Helix-turn-helix domain-containing protein</fullName>
    </submittedName>
    <submittedName>
        <fullName evidence="2">Helix-turn-helix transcriptional regulator</fullName>
    </submittedName>
</protein>
<evidence type="ECO:0000313" key="3">
    <source>
        <dbReference type="EMBL" id="UGX98698.1"/>
    </source>
</evidence>
<dbReference type="AlphaFoldDB" id="A0A7Z0TUE9"/>
<name>A0A7Z0TUE9_9BRAD</name>
<evidence type="ECO:0000259" key="1">
    <source>
        <dbReference type="Pfam" id="PF12802"/>
    </source>
</evidence>
<dbReference type="RefSeq" id="WP_166352993.1">
    <property type="nucleotide sequence ID" value="NZ_CP088280.1"/>
</dbReference>
<dbReference type="SUPFAM" id="SSF46785">
    <property type="entry name" value="Winged helix' DNA-binding domain"/>
    <property type="match status" value="1"/>
</dbReference>
<dbReference type="GO" id="GO:0003700">
    <property type="term" value="F:DNA-binding transcription factor activity"/>
    <property type="evidence" value="ECO:0007669"/>
    <property type="project" value="InterPro"/>
</dbReference>
<dbReference type="InterPro" id="IPR036390">
    <property type="entry name" value="WH_DNA-bd_sf"/>
</dbReference>
<organism evidence="2">
    <name type="scientific">Bradyrhizobium barranii subsp. barranii</name>
    <dbReference type="NCBI Taxonomy" id="2823807"/>
    <lineage>
        <taxon>Bacteria</taxon>
        <taxon>Pseudomonadati</taxon>
        <taxon>Pseudomonadota</taxon>
        <taxon>Alphaproteobacteria</taxon>
        <taxon>Hyphomicrobiales</taxon>
        <taxon>Nitrobacteraceae</taxon>
        <taxon>Bradyrhizobium</taxon>
        <taxon>Bradyrhizobium barranii</taxon>
    </lineage>
</organism>
<dbReference type="Proteomes" id="UP000564836">
    <property type="component" value="Chromosome"/>
</dbReference>
<reference evidence="3 4" key="1">
    <citation type="journal article" date="2017" name="Syst. Appl. Microbiol.">
        <title>Soybeans inoculated with root zone soils of Canadian native legumes harbour diverse and novel Bradyrhizobium spp. that possess agricultural potential.</title>
        <authorList>
            <person name="Bromfield E.S.P."/>
            <person name="Cloutier S."/>
            <person name="Tambong J.T."/>
            <person name="Tran Thi T.V."/>
        </authorList>
    </citation>
    <scope>NUCLEOTIDE SEQUENCE [LARGE SCALE GENOMIC DNA]</scope>
    <source>
        <strain evidence="3 4">323S2</strain>
    </source>
</reference>
<reference evidence="3 4" key="3">
    <citation type="journal article" date="2022" name="Int. J. Syst. Evol. Microbiol.">
        <title>Strains of Bradyrhizobium barranii sp. nov. associated with legumes native to Canada are symbionts of soybeans and belong to different subspecies (subsp. barranii subsp. nov. and subsp. apii subsp. nov.) and symbiovars (sv. glycinearum and sv. septentrionale).</title>
        <authorList>
            <person name="Bromfield E.S.P."/>
            <person name="Cloutier S."/>
            <person name="Wasai-Hara S."/>
            <person name="Minamisawa K."/>
        </authorList>
    </citation>
    <scope>NUCLEOTIDE SEQUENCE [LARGE SCALE GENOMIC DNA]</scope>
    <source>
        <strain evidence="3 4">323S2</strain>
    </source>
</reference>
<dbReference type="EMBL" id="CP088280">
    <property type="protein sequence ID" value="UGX98698.1"/>
    <property type="molecule type" value="Genomic_DNA"/>
</dbReference>
<dbReference type="Gene3D" id="1.10.10.10">
    <property type="entry name" value="Winged helix-like DNA-binding domain superfamily/Winged helix DNA-binding domain"/>
    <property type="match status" value="1"/>
</dbReference>
<accession>A0A7Z0TUE9</accession>
<evidence type="ECO:0000313" key="4">
    <source>
        <dbReference type="Proteomes" id="UP000564836"/>
    </source>
</evidence>
<sequence length="132" mass="14898">MPIPLRLSQARRALAEMFIDLCLAFHATTVPLDQEPGETDANRALVAVAAMLGHAEGRPMNASEIAVRLRMPRTSVMRRLKVLRKQGLLQRIKGRYYLEPHRADQVPHQDKFTLILAKGFKEIAPILSEMDT</sequence>
<dbReference type="EMBL" id="JACBFH010000001">
    <property type="protein sequence ID" value="NYY94457.1"/>
    <property type="molecule type" value="Genomic_DNA"/>
</dbReference>